<evidence type="ECO:0000256" key="5">
    <source>
        <dbReference type="ARBA" id="ARBA00023002"/>
    </source>
</evidence>
<keyword evidence="7" id="KW-0443">Lipid metabolism</keyword>
<evidence type="ECO:0000256" key="1">
    <source>
        <dbReference type="ARBA" id="ARBA00022490"/>
    </source>
</evidence>
<evidence type="ECO:0000256" key="4">
    <source>
        <dbReference type="ARBA" id="ARBA00022857"/>
    </source>
</evidence>
<keyword evidence="6" id="KW-0520">NAD</keyword>
<dbReference type="RefSeq" id="WP_352066009.1">
    <property type="nucleotide sequence ID" value="NZ_JBEPAZ010000084.1"/>
</dbReference>
<sequence>MRTGLPMTLASDINLQLGTPTIGLTAVVISSGARTKLPSVLDALPNSRHVAVLMDDRPYRTSNGDLFKSALLDMIANGRVVHTTVLTGDVHADETTVKTARAGCAQADAVVTIGSGTLCDIGKVAAGDKPHIVVQTAASVNGFADDQSVLLINGVKRTMHSTWPHTLIVDEEILAGAPPALNRSGFGDMISMFTAPADWYLSSLFAMDRGFSAGLATMTRRYGNDLLRIASGVGLSVPADLATLAEFVTLSGLSMGAAGQTSPSSGMEHTISHMLDMAHGAQNRPTAQHGEQVGVATVLVSLLWRRTLERIASGTLPPLTLPSPDEARSAVYSAFSWMDQAGVVAGECWSDYAKKLQHLDSTDAPARLHQAIQDWSSHTQALNMLLEQPEQILRALKDAGAPVRFSELSHPATADTVTWALANCHLMRNRFTIADLAFLTGTWTFEDVVAVLDEAAQLSGGA</sequence>
<dbReference type="Proteomes" id="UP001470023">
    <property type="component" value="Unassembled WGS sequence"/>
</dbReference>
<keyword evidence="8" id="KW-0594">Phospholipid biosynthesis</keyword>
<evidence type="ECO:0000256" key="2">
    <source>
        <dbReference type="ARBA" id="ARBA00022516"/>
    </source>
</evidence>
<keyword evidence="11" id="KW-1185">Reference proteome</keyword>
<accession>A0ABV1UK54</accession>
<keyword evidence="3" id="KW-0479">Metal-binding</keyword>
<dbReference type="PANTHER" id="PTHR43616:SF5">
    <property type="entry name" value="GLYCEROL DEHYDROGENASE 1"/>
    <property type="match status" value="1"/>
</dbReference>
<reference evidence="10 11" key="1">
    <citation type="submission" date="2024-06" db="EMBL/GenBank/DDBJ databases">
        <title>The Natural Products Discovery Center: Release of the First 8490 Sequenced Strains for Exploring Actinobacteria Biosynthetic Diversity.</title>
        <authorList>
            <person name="Kalkreuter E."/>
            <person name="Kautsar S.A."/>
            <person name="Yang D."/>
            <person name="Bader C.D."/>
            <person name="Teijaro C.N."/>
            <person name="Fluegel L."/>
            <person name="Davis C.M."/>
            <person name="Simpson J.R."/>
            <person name="Lauterbach L."/>
            <person name="Steele A.D."/>
            <person name="Gui C."/>
            <person name="Meng S."/>
            <person name="Li G."/>
            <person name="Viehrig K."/>
            <person name="Ye F."/>
            <person name="Su P."/>
            <person name="Kiefer A.F."/>
            <person name="Nichols A."/>
            <person name="Cepeda A.J."/>
            <person name="Yan W."/>
            <person name="Fan B."/>
            <person name="Jiang Y."/>
            <person name="Adhikari A."/>
            <person name="Zheng C.-J."/>
            <person name="Schuster L."/>
            <person name="Cowan T.M."/>
            <person name="Smanski M.J."/>
            <person name="Chevrette M.G."/>
            <person name="De Carvalho L.P.S."/>
            <person name="Shen B."/>
        </authorList>
    </citation>
    <scope>NUCLEOTIDE SEQUENCE [LARGE SCALE GENOMIC DNA]</scope>
    <source>
        <strain evidence="10 11">NPDC001166</strain>
    </source>
</reference>
<dbReference type="Pfam" id="PF13685">
    <property type="entry name" value="Fe-ADH_2"/>
    <property type="match status" value="1"/>
</dbReference>
<keyword evidence="2" id="KW-0444">Lipid biosynthesis</keyword>
<gene>
    <name evidence="10" type="ORF">ABT272_41485</name>
</gene>
<evidence type="ECO:0000256" key="9">
    <source>
        <dbReference type="ARBA" id="ARBA00023264"/>
    </source>
</evidence>
<keyword evidence="5" id="KW-0560">Oxidoreductase</keyword>
<comment type="caution">
    <text evidence="10">The sequence shown here is derived from an EMBL/GenBank/DDBJ whole genome shotgun (WGS) entry which is preliminary data.</text>
</comment>
<dbReference type="InterPro" id="IPR032837">
    <property type="entry name" value="G1PDH"/>
</dbReference>
<evidence type="ECO:0000256" key="6">
    <source>
        <dbReference type="ARBA" id="ARBA00023027"/>
    </source>
</evidence>
<evidence type="ECO:0000256" key="8">
    <source>
        <dbReference type="ARBA" id="ARBA00023209"/>
    </source>
</evidence>
<dbReference type="Gene3D" id="1.20.1090.10">
    <property type="entry name" value="Dehydroquinate synthase-like - alpha domain"/>
    <property type="match status" value="1"/>
</dbReference>
<evidence type="ECO:0000256" key="7">
    <source>
        <dbReference type="ARBA" id="ARBA00023098"/>
    </source>
</evidence>
<protein>
    <submittedName>
        <fullName evidence="10">Iron-containing alcohol dehydrogenase</fullName>
    </submittedName>
</protein>
<evidence type="ECO:0000313" key="10">
    <source>
        <dbReference type="EMBL" id="MER6434110.1"/>
    </source>
</evidence>
<dbReference type="SUPFAM" id="SSF56796">
    <property type="entry name" value="Dehydroquinate synthase-like"/>
    <property type="match status" value="1"/>
</dbReference>
<dbReference type="EMBL" id="JBEPAZ010000084">
    <property type="protein sequence ID" value="MER6434110.1"/>
    <property type="molecule type" value="Genomic_DNA"/>
</dbReference>
<proteinExistence type="predicted"/>
<evidence type="ECO:0000313" key="11">
    <source>
        <dbReference type="Proteomes" id="UP001470023"/>
    </source>
</evidence>
<dbReference type="Gene3D" id="3.40.50.1970">
    <property type="match status" value="1"/>
</dbReference>
<keyword evidence="4" id="KW-0521">NADP</keyword>
<dbReference type="InterPro" id="IPR016205">
    <property type="entry name" value="Glycerol_DH"/>
</dbReference>
<keyword evidence="1" id="KW-0963">Cytoplasm</keyword>
<organism evidence="10 11">
    <name type="scientific">Streptomyces sp. 900105245</name>
    <dbReference type="NCBI Taxonomy" id="3154379"/>
    <lineage>
        <taxon>Bacteria</taxon>
        <taxon>Bacillati</taxon>
        <taxon>Actinomycetota</taxon>
        <taxon>Actinomycetes</taxon>
        <taxon>Kitasatosporales</taxon>
        <taxon>Streptomycetaceae</taxon>
        <taxon>Streptomyces</taxon>
    </lineage>
</organism>
<name>A0ABV1UK54_9ACTN</name>
<keyword evidence="9" id="KW-1208">Phospholipid metabolism</keyword>
<dbReference type="PANTHER" id="PTHR43616">
    <property type="entry name" value="GLYCEROL DEHYDROGENASE"/>
    <property type="match status" value="1"/>
</dbReference>
<evidence type="ECO:0000256" key="3">
    <source>
        <dbReference type="ARBA" id="ARBA00022723"/>
    </source>
</evidence>